<dbReference type="EMBL" id="VTUZ01000032">
    <property type="protein sequence ID" value="KAA1003865.1"/>
    <property type="molecule type" value="Genomic_DNA"/>
</dbReference>
<dbReference type="Proteomes" id="UP000325273">
    <property type="component" value="Unassembled WGS sequence"/>
</dbReference>
<dbReference type="AlphaFoldDB" id="A0A5B0GM23"/>
<dbReference type="RefSeq" id="WP_149674269.1">
    <property type="nucleotide sequence ID" value="NZ_VTUZ01000032.1"/>
</dbReference>
<sequence length="59" mass="6384">MNILVIKDLTKIEDLDRSAMALVRGGIIGGCTVVDYTNVNTWVTTTVLRMNDIANGGKC</sequence>
<protein>
    <submittedName>
        <fullName evidence="1">Uncharacterized protein</fullName>
    </submittedName>
</protein>
<evidence type="ECO:0000313" key="1">
    <source>
        <dbReference type="EMBL" id="KAA1003865.1"/>
    </source>
</evidence>
<keyword evidence="2" id="KW-1185">Reference proteome</keyword>
<reference evidence="1 2" key="1">
    <citation type="submission" date="2019-08" db="EMBL/GenBank/DDBJ databases">
        <title>Paraburkholderia sp. DCY113.</title>
        <authorList>
            <person name="Kang J."/>
        </authorList>
    </citation>
    <scope>NUCLEOTIDE SEQUENCE [LARGE SCALE GENOMIC DNA]</scope>
    <source>
        <strain evidence="1 2">DCY113</strain>
    </source>
</reference>
<evidence type="ECO:0000313" key="2">
    <source>
        <dbReference type="Proteomes" id="UP000325273"/>
    </source>
</evidence>
<accession>A0A5B0GM23</accession>
<gene>
    <name evidence="1" type="ORF">FVF58_34885</name>
</gene>
<proteinExistence type="predicted"/>
<name>A0A5B0GM23_9BURK</name>
<comment type="caution">
    <text evidence="1">The sequence shown here is derived from an EMBL/GenBank/DDBJ whole genome shotgun (WGS) entry which is preliminary data.</text>
</comment>
<organism evidence="1 2">
    <name type="scientific">Paraburkholderia panacisoli</name>
    <dbReference type="NCBI Taxonomy" id="2603818"/>
    <lineage>
        <taxon>Bacteria</taxon>
        <taxon>Pseudomonadati</taxon>
        <taxon>Pseudomonadota</taxon>
        <taxon>Betaproteobacteria</taxon>
        <taxon>Burkholderiales</taxon>
        <taxon>Burkholderiaceae</taxon>
        <taxon>Paraburkholderia</taxon>
    </lineage>
</organism>